<dbReference type="EMBL" id="FMXE01000053">
    <property type="protein sequence ID" value="SDA96689.1"/>
    <property type="molecule type" value="Genomic_DNA"/>
</dbReference>
<reference evidence="5" key="1">
    <citation type="submission" date="2016-10" db="EMBL/GenBank/DDBJ databases">
        <authorList>
            <person name="Varghese N."/>
            <person name="Submissions S."/>
        </authorList>
    </citation>
    <scope>NUCLEOTIDE SEQUENCE [LARGE SCALE GENOMIC DNA]</scope>
    <source>
        <strain evidence="5">DSM 22703</strain>
    </source>
</reference>
<dbReference type="Gene3D" id="3.90.850.10">
    <property type="entry name" value="Fumarylacetoacetase-like, C-terminal domain"/>
    <property type="match status" value="1"/>
</dbReference>
<keyword evidence="2" id="KW-0479">Metal-binding</keyword>
<dbReference type="OrthoDB" id="9779415at2"/>
<dbReference type="PANTHER" id="PTHR42796:SF7">
    <property type="entry name" value="2-DEHYDRO-3-DEOXY-D-ARABINONATE DEHYDRATASE"/>
    <property type="match status" value="1"/>
</dbReference>
<proteinExistence type="inferred from homology"/>
<dbReference type="AlphaFoldDB" id="A0A1G5ZPD5"/>
<evidence type="ECO:0000313" key="5">
    <source>
        <dbReference type="Proteomes" id="UP000198756"/>
    </source>
</evidence>
<evidence type="ECO:0000313" key="4">
    <source>
        <dbReference type="EMBL" id="SDA96689.1"/>
    </source>
</evidence>
<dbReference type="SUPFAM" id="SSF56529">
    <property type="entry name" value="FAH"/>
    <property type="match status" value="1"/>
</dbReference>
<gene>
    <name evidence="4" type="ORF">SAMN03080617_04271</name>
</gene>
<dbReference type="InterPro" id="IPR051121">
    <property type="entry name" value="FAH"/>
</dbReference>
<evidence type="ECO:0000256" key="1">
    <source>
        <dbReference type="ARBA" id="ARBA00010211"/>
    </source>
</evidence>
<sequence length="282" mass="31153">MRLYKLNSGTLLESENGIFLGPELDWDQLLGREHLPKLLKSEATHWEKISFEKSAELKDEGLLAPMGNQEVWAAGVTYYRSRTARMEESQDAGGADFYDKVYAADRPELFFKATASRVSNPGETVNIRKDSTWDVPEPELTLLISPSGKVQGFTVGNDMSSRSIEGENPLYLPQAKVYQGCAAIGPCILIQEEMLPDSTKINLEIHRNGKVEASGETDLAQMKRKPQELADWLFRSNSFPLGCLMMTGTGIVPDNFTLHAGDVVKITIEGIGTLENKVGKIG</sequence>
<dbReference type="STRING" id="279824.SAMN03080617_04271"/>
<dbReference type="GO" id="GO:0003824">
    <property type="term" value="F:catalytic activity"/>
    <property type="evidence" value="ECO:0007669"/>
    <property type="project" value="InterPro"/>
</dbReference>
<evidence type="ECO:0000259" key="3">
    <source>
        <dbReference type="Pfam" id="PF01557"/>
    </source>
</evidence>
<dbReference type="InterPro" id="IPR011234">
    <property type="entry name" value="Fumarylacetoacetase-like_C"/>
</dbReference>
<organism evidence="4 5">
    <name type="scientific">Algoriphagus alkaliphilus</name>
    <dbReference type="NCBI Taxonomy" id="279824"/>
    <lineage>
        <taxon>Bacteria</taxon>
        <taxon>Pseudomonadati</taxon>
        <taxon>Bacteroidota</taxon>
        <taxon>Cytophagia</taxon>
        <taxon>Cytophagales</taxon>
        <taxon>Cyclobacteriaceae</taxon>
        <taxon>Algoriphagus</taxon>
    </lineage>
</organism>
<keyword evidence="5" id="KW-1185">Reference proteome</keyword>
<dbReference type="RefSeq" id="WP_092734952.1">
    <property type="nucleotide sequence ID" value="NZ_FMXE01000053.1"/>
</dbReference>
<dbReference type="InterPro" id="IPR036663">
    <property type="entry name" value="Fumarylacetoacetase_C_sf"/>
</dbReference>
<dbReference type="Pfam" id="PF01557">
    <property type="entry name" value="FAA_hydrolase"/>
    <property type="match status" value="1"/>
</dbReference>
<name>A0A1G5ZPD5_9BACT</name>
<dbReference type="PANTHER" id="PTHR42796">
    <property type="entry name" value="FUMARYLACETOACETATE HYDROLASE DOMAIN-CONTAINING PROTEIN 2A-RELATED"/>
    <property type="match status" value="1"/>
</dbReference>
<comment type="similarity">
    <text evidence="1">Belongs to the FAH family.</text>
</comment>
<feature type="domain" description="Fumarylacetoacetase-like C-terminal" evidence="3">
    <location>
        <begin position="105"/>
        <end position="278"/>
    </location>
</feature>
<protein>
    <submittedName>
        <fullName evidence="4">2-dehydro-3-deoxy-D-arabinonate dehydratase</fullName>
    </submittedName>
</protein>
<dbReference type="GO" id="GO:0046872">
    <property type="term" value="F:metal ion binding"/>
    <property type="evidence" value="ECO:0007669"/>
    <property type="project" value="UniProtKB-KW"/>
</dbReference>
<dbReference type="Proteomes" id="UP000198756">
    <property type="component" value="Unassembled WGS sequence"/>
</dbReference>
<dbReference type="GO" id="GO:0044281">
    <property type="term" value="P:small molecule metabolic process"/>
    <property type="evidence" value="ECO:0007669"/>
    <property type="project" value="UniProtKB-ARBA"/>
</dbReference>
<accession>A0A1G5ZPD5</accession>
<evidence type="ECO:0000256" key="2">
    <source>
        <dbReference type="ARBA" id="ARBA00022723"/>
    </source>
</evidence>